<feature type="region of interest" description="Disordered" evidence="1">
    <location>
        <begin position="15"/>
        <end position="50"/>
    </location>
</feature>
<dbReference type="EMBL" id="JAUSTU010000032">
    <property type="protein sequence ID" value="MDQ0157627.1"/>
    <property type="molecule type" value="Genomic_DNA"/>
</dbReference>
<keyword evidence="3" id="KW-1185">Reference proteome</keyword>
<dbReference type="RefSeq" id="WP_307152079.1">
    <property type="nucleotide sequence ID" value="NZ_JAUSTU010000032.1"/>
</dbReference>
<name>A0ABT9V9J0_9BACL</name>
<evidence type="ECO:0008006" key="4">
    <source>
        <dbReference type="Google" id="ProtNLM"/>
    </source>
</evidence>
<proteinExistence type="predicted"/>
<gene>
    <name evidence="2" type="ORF">J2S07_003972</name>
</gene>
<comment type="caution">
    <text evidence="2">The sequence shown here is derived from an EMBL/GenBank/DDBJ whole genome shotgun (WGS) entry which is preliminary data.</text>
</comment>
<dbReference type="Proteomes" id="UP001231362">
    <property type="component" value="Unassembled WGS sequence"/>
</dbReference>
<evidence type="ECO:0000313" key="2">
    <source>
        <dbReference type="EMBL" id="MDQ0157627.1"/>
    </source>
</evidence>
<protein>
    <recommendedName>
        <fullName evidence="4">Transposase</fullName>
    </recommendedName>
</protein>
<sequence>MEILKKRKEVYELAKQKHPERWSRSTRDWSAHDSVALNPMKEKRETDGTK</sequence>
<organism evidence="2 3">
    <name type="scientific">Anoxybacillus andreesenii</name>
    <dbReference type="NCBI Taxonomy" id="1325932"/>
    <lineage>
        <taxon>Bacteria</taxon>
        <taxon>Bacillati</taxon>
        <taxon>Bacillota</taxon>
        <taxon>Bacilli</taxon>
        <taxon>Bacillales</taxon>
        <taxon>Anoxybacillaceae</taxon>
        <taxon>Anoxybacillus</taxon>
    </lineage>
</organism>
<feature type="compositionally biased region" description="Basic and acidic residues" evidence="1">
    <location>
        <begin position="15"/>
        <end position="31"/>
    </location>
</feature>
<evidence type="ECO:0000256" key="1">
    <source>
        <dbReference type="SAM" id="MobiDB-lite"/>
    </source>
</evidence>
<accession>A0ABT9V9J0</accession>
<evidence type="ECO:0000313" key="3">
    <source>
        <dbReference type="Proteomes" id="UP001231362"/>
    </source>
</evidence>
<reference evidence="2 3" key="1">
    <citation type="submission" date="2023-07" db="EMBL/GenBank/DDBJ databases">
        <title>Genomic Encyclopedia of Type Strains, Phase IV (KMG-IV): sequencing the most valuable type-strain genomes for metagenomic binning, comparative biology and taxonomic classification.</title>
        <authorList>
            <person name="Goeker M."/>
        </authorList>
    </citation>
    <scope>NUCLEOTIDE SEQUENCE [LARGE SCALE GENOMIC DNA]</scope>
    <source>
        <strain evidence="2 3">DSM 23948</strain>
    </source>
</reference>
<feature type="compositionally biased region" description="Basic and acidic residues" evidence="1">
    <location>
        <begin position="40"/>
        <end position="50"/>
    </location>
</feature>